<feature type="transmembrane region" description="Helical" evidence="5">
    <location>
        <begin position="6"/>
        <end position="27"/>
    </location>
</feature>
<dbReference type="AlphaFoldDB" id="A0A9X2B6I5"/>
<dbReference type="EMBL" id="JALIRP010000008">
    <property type="protein sequence ID" value="MCJ8013847.1"/>
    <property type="molecule type" value="Genomic_DNA"/>
</dbReference>
<keyword evidence="4 5" id="KW-0472">Membrane</keyword>
<evidence type="ECO:0000256" key="3">
    <source>
        <dbReference type="ARBA" id="ARBA00022989"/>
    </source>
</evidence>
<evidence type="ECO:0000256" key="1">
    <source>
        <dbReference type="ARBA" id="ARBA00004141"/>
    </source>
</evidence>
<protein>
    <submittedName>
        <fullName evidence="6">DUF4870 domain-containing protein</fullName>
    </submittedName>
</protein>
<evidence type="ECO:0000313" key="6">
    <source>
        <dbReference type="EMBL" id="MCJ8013847.1"/>
    </source>
</evidence>
<organism evidence="6 7">
    <name type="scientific">Paenibacillus mangrovi</name>
    <dbReference type="NCBI Taxonomy" id="2931978"/>
    <lineage>
        <taxon>Bacteria</taxon>
        <taxon>Bacillati</taxon>
        <taxon>Bacillota</taxon>
        <taxon>Bacilli</taxon>
        <taxon>Bacillales</taxon>
        <taxon>Paenibacillaceae</taxon>
        <taxon>Paenibacillus</taxon>
    </lineage>
</organism>
<dbReference type="Pfam" id="PF09685">
    <property type="entry name" value="MamF_MmsF"/>
    <property type="match status" value="1"/>
</dbReference>
<dbReference type="InterPro" id="IPR019109">
    <property type="entry name" value="MamF_MmsF"/>
</dbReference>
<accession>A0A9X2B6I5</accession>
<reference evidence="6" key="1">
    <citation type="submission" date="2022-04" db="EMBL/GenBank/DDBJ databases">
        <title>Paenibacillus mangrovi sp. nov., a novel endophytic bacterium isolated from bark of Kandelia candel.</title>
        <authorList>
            <person name="Tuo L."/>
        </authorList>
    </citation>
    <scope>NUCLEOTIDE SEQUENCE</scope>
    <source>
        <strain evidence="6">KQZ6P-2</strain>
    </source>
</reference>
<evidence type="ECO:0000256" key="2">
    <source>
        <dbReference type="ARBA" id="ARBA00022692"/>
    </source>
</evidence>
<feature type="transmembrane region" description="Helical" evidence="5">
    <location>
        <begin position="67"/>
        <end position="87"/>
    </location>
</feature>
<gene>
    <name evidence="6" type="ORF">MUG84_19155</name>
</gene>
<proteinExistence type="predicted"/>
<keyword evidence="2 5" id="KW-0812">Transmembrane</keyword>
<feature type="transmembrane region" description="Helical" evidence="5">
    <location>
        <begin position="39"/>
        <end position="61"/>
    </location>
</feature>
<keyword evidence="7" id="KW-1185">Reference proteome</keyword>
<dbReference type="Proteomes" id="UP001139347">
    <property type="component" value="Unassembled WGS sequence"/>
</dbReference>
<name>A0A9X2B6I5_9BACL</name>
<evidence type="ECO:0000256" key="4">
    <source>
        <dbReference type="ARBA" id="ARBA00023136"/>
    </source>
</evidence>
<evidence type="ECO:0000313" key="7">
    <source>
        <dbReference type="Proteomes" id="UP001139347"/>
    </source>
</evidence>
<evidence type="ECO:0000256" key="5">
    <source>
        <dbReference type="SAM" id="Phobius"/>
    </source>
</evidence>
<comment type="caution">
    <text evidence="6">The sequence shown here is derived from an EMBL/GenBank/DDBJ whole genome shotgun (WGS) entry which is preliminary data.</text>
</comment>
<keyword evidence="3 5" id="KW-1133">Transmembrane helix</keyword>
<dbReference type="RefSeq" id="WP_244727773.1">
    <property type="nucleotide sequence ID" value="NZ_JALIRP010000008.1"/>
</dbReference>
<sequence>MRHFLPASSYFSIFFAPIILPIIVWIVSRDHYVEMHSKYALISHILPLIAAVPLIILSFKANQTSSVFGYIMLFAIIYLGTVIYNIVKGIKVLLQYA</sequence>
<comment type="subcellular location">
    <subcellularLocation>
        <location evidence="1">Membrane</location>
        <topology evidence="1">Multi-pass membrane protein</topology>
    </subcellularLocation>
</comment>